<comment type="similarity">
    <text evidence="2 6">Belongs to the class-I pyridoxal-phosphate-dependent aminotransferase family.</text>
</comment>
<evidence type="ECO:0000256" key="5">
    <source>
        <dbReference type="ARBA" id="ARBA00022898"/>
    </source>
</evidence>
<reference evidence="8" key="1">
    <citation type="submission" date="2021-01" db="EMBL/GenBank/DDBJ databases">
        <title>Modified the classification status of verrucomicrobia.</title>
        <authorList>
            <person name="Feng X."/>
        </authorList>
    </citation>
    <scope>NUCLEOTIDE SEQUENCE</scope>
    <source>
        <strain evidence="8">KCTC 12986</strain>
    </source>
</reference>
<keyword evidence="4 6" id="KW-0808">Transferase</keyword>
<dbReference type="GO" id="GO:0030170">
    <property type="term" value="F:pyridoxal phosphate binding"/>
    <property type="evidence" value="ECO:0007669"/>
    <property type="project" value="InterPro"/>
</dbReference>
<accession>A0A934RPT8</accession>
<feature type="domain" description="Aminotransferase class I/classII large" evidence="7">
    <location>
        <begin position="32"/>
        <end position="381"/>
    </location>
</feature>
<dbReference type="EMBL" id="JAENIO010000008">
    <property type="protein sequence ID" value="MBK1833366.1"/>
    <property type="molecule type" value="Genomic_DNA"/>
</dbReference>
<sequence>MDSLSNRVQAVTPSVTLAVTNQAKALRAQGEEVYGLAGGEPDMDTPDHIKEAAIKALQDGKTKYTPAAGLPELREGIAKKLLDDNQIEVESKGVCVTSGGKQACYNAILAVVEEGDEVIIPSPYWVSYPEMVRLAGGVPVMIETTAENGWKITPEQFEAAMTPATKMIILNSPGNPTGTMYTPEELAALGEVASYEDIIIMSDEIYEKLIYGDKKHVSIASISEELAQLTVVVGGFSKAYSMTGWRLGYTATANAAIAQALSKIQGHTSSNATTFAQYGALAALEGPQDFIEDMKQEYDVRRQFVAGRLKSIPNVSFVEPEGAFYYFVDCTDMGLKSQNLCDKLLNRYKVAMVPGIAFGHDASVRLSYCTTLDVIAEGLSRFEEFCDSH</sequence>
<dbReference type="CDD" id="cd00609">
    <property type="entry name" value="AAT_like"/>
    <property type="match status" value="1"/>
</dbReference>
<dbReference type="PANTHER" id="PTHR46383">
    <property type="entry name" value="ASPARTATE AMINOTRANSFERASE"/>
    <property type="match status" value="1"/>
</dbReference>
<organism evidence="8 9">
    <name type="scientific">Roseibacillus ishigakijimensis</name>
    <dbReference type="NCBI Taxonomy" id="454146"/>
    <lineage>
        <taxon>Bacteria</taxon>
        <taxon>Pseudomonadati</taxon>
        <taxon>Verrucomicrobiota</taxon>
        <taxon>Verrucomicrobiia</taxon>
        <taxon>Verrucomicrobiales</taxon>
        <taxon>Verrucomicrobiaceae</taxon>
        <taxon>Roseibacillus</taxon>
    </lineage>
</organism>
<proteinExistence type="inferred from homology"/>
<name>A0A934RPT8_9BACT</name>
<dbReference type="PRINTS" id="PR00753">
    <property type="entry name" value="ACCSYNTHASE"/>
</dbReference>
<protein>
    <recommendedName>
        <fullName evidence="6">Aminotransferase</fullName>
        <ecNumber evidence="6">2.6.1.-</ecNumber>
    </recommendedName>
</protein>
<dbReference type="Gene3D" id="3.40.640.10">
    <property type="entry name" value="Type I PLP-dependent aspartate aminotransferase-like (Major domain)"/>
    <property type="match status" value="1"/>
</dbReference>
<dbReference type="GO" id="GO:0006520">
    <property type="term" value="P:amino acid metabolic process"/>
    <property type="evidence" value="ECO:0007669"/>
    <property type="project" value="InterPro"/>
</dbReference>
<dbReference type="InterPro" id="IPR015421">
    <property type="entry name" value="PyrdxlP-dep_Trfase_major"/>
</dbReference>
<dbReference type="InterPro" id="IPR004838">
    <property type="entry name" value="NHTrfase_class1_PyrdxlP-BS"/>
</dbReference>
<keyword evidence="5" id="KW-0663">Pyridoxal phosphate</keyword>
<dbReference type="InterPro" id="IPR015422">
    <property type="entry name" value="PyrdxlP-dep_Trfase_small"/>
</dbReference>
<comment type="caution">
    <text evidence="8">The sequence shown here is derived from an EMBL/GenBank/DDBJ whole genome shotgun (WGS) entry which is preliminary data.</text>
</comment>
<dbReference type="Gene3D" id="3.90.1150.10">
    <property type="entry name" value="Aspartate Aminotransferase, domain 1"/>
    <property type="match status" value="1"/>
</dbReference>
<comment type="cofactor">
    <cofactor evidence="1 6">
        <name>pyridoxal 5'-phosphate</name>
        <dbReference type="ChEBI" id="CHEBI:597326"/>
    </cofactor>
</comment>
<dbReference type="Pfam" id="PF00155">
    <property type="entry name" value="Aminotran_1_2"/>
    <property type="match status" value="1"/>
</dbReference>
<keyword evidence="3 6" id="KW-0032">Aminotransferase</keyword>
<keyword evidence="9" id="KW-1185">Reference proteome</keyword>
<dbReference type="GO" id="GO:0008483">
    <property type="term" value="F:transaminase activity"/>
    <property type="evidence" value="ECO:0007669"/>
    <property type="project" value="UniProtKB-KW"/>
</dbReference>
<evidence type="ECO:0000256" key="6">
    <source>
        <dbReference type="RuleBase" id="RU000481"/>
    </source>
</evidence>
<dbReference type="AlphaFoldDB" id="A0A934RPT8"/>
<evidence type="ECO:0000256" key="2">
    <source>
        <dbReference type="ARBA" id="ARBA00007441"/>
    </source>
</evidence>
<dbReference type="SUPFAM" id="SSF53383">
    <property type="entry name" value="PLP-dependent transferases"/>
    <property type="match status" value="1"/>
</dbReference>
<dbReference type="PANTHER" id="PTHR46383:SF1">
    <property type="entry name" value="ASPARTATE AMINOTRANSFERASE"/>
    <property type="match status" value="1"/>
</dbReference>
<evidence type="ECO:0000259" key="7">
    <source>
        <dbReference type="Pfam" id="PF00155"/>
    </source>
</evidence>
<dbReference type="RefSeq" id="WP_200390801.1">
    <property type="nucleotide sequence ID" value="NZ_JAENIO010000008.1"/>
</dbReference>
<evidence type="ECO:0000256" key="3">
    <source>
        <dbReference type="ARBA" id="ARBA00022576"/>
    </source>
</evidence>
<dbReference type="PROSITE" id="PS00105">
    <property type="entry name" value="AA_TRANSFER_CLASS_1"/>
    <property type="match status" value="1"/>
</dbReference>
<dbReference type="InterPro" id="IPR015424">
    <property type="entry name" value="PyrdxlP-dep_Trfase"/>
</dbReference>
<dbReference type="InterPro" id="IPR004839">
    <property type="entry name" value="Aminotransferase_I/II_large"/>
</dbReference>
<evidence type="ECO:0000256" key="1">
    <source>
        <dbReference type="ARBA" id="ARBA00001933"/>
    </source>
</evidence>
<dbReference type="Proteomes" id="UP000604083">
    <property type="component" value="Unassembled WGS sequence"/>
</dbReference>
<dbReference type="InterPro" id="IPR050596">
    <property type="entry name" value="AspAT/PAT-like"/>
</dbReference>
<evidence type="ECO:0000256" key="4">
    <source>
        <dbReference type="ARBA" id="ARBA00022679"/>
    </source>
</evidence>
<dbReference type="FunFam" id="3.40.640.10:FF:000033">
    <property type="entry name" value="Aspartate aminotransferase"/>
    <property type="match status" value="1"/>
</dbReference>
<dbReference type="EC" id="2.6.1.-" evidence="6"/>
<evidence type="ECO:0000313" key="9">
    <source>
        <dbReference type="Proteomes" id="UP000604083"/>
    </source>
</evidence>
<evidence type="ECO:0000313" key="8">
    <source>
        <dbReference type="EMBL" id="MBK1833366.1"/>
    </source>
</evidence>
<gene>
    <name evidence="8" type="ORF">JIN78_04765</name>
</gene>